<proteinExistence type="inferred from homology"/>
<comment type="similarity">
    <text evidence="1">Belongs to the C/M/P thioester hydrolase family.</text>
</comment>
<dbReference type="CDD" id="cd03445">
    <property type="entry name" value="Thioesterase_II_repeat2"/>
    <property type="match status" value="1"/>
</dbReference>
<dbReference type="PANTHER" id="PTHR11066">
    <property type="entry name" value="ACYL-COA THIOESTERASE"/>
    <property type="match status" value="1"/>
</dbReference>
<dbReference type="InterPro" id="IPR049449">
    <property type="entry name" value="TesB_ACOT8-like_N"/>
</dbReference>
<evidence type="ECO:0000313" key="7">
    <source>
        <dbReference type="Proteomes" id="UP001390339"/>
    </source>
</evidence>
<comment type="caution">
    <text evidence="6">The sequence shown here is derived from an EMBL/GenBank/DDBJ whole genome shotgun (WGS) entry which is preliminary data.</text>
</comment>
<reference evidence="6 7" key="1">
    <citation type="journal article" date="2024" name="IMA Fungus">
        <title>Apiospora arundinis, a panoply of carbohydrate-active enzymes and secondary metabolites.</title>
        <authorList>
            <person name="Sorensen T."/>
            <person name="Petersen C."/>
            <person name="Muurmann A.T."/>
            <person name="Christiansen J.V."/>
            <person name="Brundto M.L."/>
            <person name="Overgaard C.K."/>
            <person name="Boysen A.T."/>
            <person name="Wollenberg R.D."/>
            <person name="Larsen T.O."/>
            <person name="Sorensen J.L."/>
            <person name="Nielsen K.L."/>
            <person name="Sondergaard T.E."/>
        </authorList>
    </citation>
    <scope>NUCLEOTIDE SEQUENCE [LARGE SCALE GENOMIC DNA]</scope>
    <source>
        <strain evidence="6 7">AAU 773</strain>
    </source>
</reference>
<dbReference type="Gene3D" id="2.40.160.210">
    <property type="entry name" value="Acyl-CoA thioesterase, double hotdog domain"/>
    <property type="match status" value="1"/>
</dbReference>
<dbReference type="Pfam" id="PF13622">
    <property type="entry name" value="4HBT_3"/>
    <property type="match status" value="1"/>
</dbReference>
<sequence>MACPSLLEVLVSVAQLPDSGPDIYASEGPLIQQPVGEDAFGGSILGQAVSAVNSTVPSGFDIYSAQSSFLRPIKANQAVAYHVDRIADGRTSCTRIVRATQGGGPCLFVSIMAFQKPRTADGSTAFADPKPDVGGRTPADLPRQGFEQIGFQIGQEDKLARLGVRAEEPFDWRLLPLQPGRDPSQPRTCGFVRASATTPLTHSAAVSMASLALLSDQSLFELSLFANWNSAPDKWRRLAMTISLNSRISFHVSTAKLDEWMVCDSGISWGANGRLSTNQRFWSHETGELLMTCSQDAVISRQESAL</sequence>
<dbReference type="InterPro" id="IPR049450">
    <property type="entry name" value="ACOT8-like_C"/>
</dbReference>
<dbReference type="InterPro" id="IPR029069">
    <property type="entry name" value="HotDog_dom_sf"/>
</dbReference>
<gene>
    <name evidence="6" type="ORF">PGQ11_006067</name>
</gene>
<evidence type="ECO:0000259" key="5">
    <source>
        <dbReference type="Pfam" id="PF20789"/>
    </source>
</evidence>
<dbReference type="InterPro" id="IPR042171">
    <property type="entry name" value="Acyl-CoA_hotdog"/>
</dbReference>
<keyword evidence="2" id="KW-0378">Hydrolase</keyword>
<dbReference type="Proteomes" id="UP001390339">
    <property type="component" value="Unassembled WGS sequence"/>
</dbReference>
<dbReference type="PANTHER" id="PTHR11066:SF35">
    <property type="entry name" value="ACYL-COA THIOESTERASE II"/>
    <property type="match status" value="1"/>
</dbReference>
<accession>A0ABR2ISC4</accession>
<feature type="region of interest" description="Disordered" evidence="3">
    <location>
        <begin position="120"/>
        <end position="139"/>
    </location>
</feature>
<evidence type="ECO:0000256" key="2">
    <source>
        <dbReference type="ARBA" id="ARBA00022801"/>
    </source>
</evidence>
<protein>
    <submittedName>
        <fullName evidence="6">Thioesterase/thiol ester dehydrase-isomerase</fullName>
    </submittedName>
</protein>
<evidence type="ECO:0000259" key="4">
    <source>
        <dbReference type="Pfam" id="PF13622"/>
    </source>
</evidence>
<dbReference type="EMBL" id="JAPCWZ010000004">
    <property type="protein sequence ID" value="KAK8867489.1"/>
    <property type="molecule type" value="Genomic_DNA"/>
</dbReference>
<evidence type="ECO:0000256" key="1">
    <source>
        <dbReference type="ARBA" id="ARBA00006538"/>
    </source>
</evidence>
<dbReference type="SUPFAM" id="SSF54637">
    <property type="entry name" value="Thioesterase/thiol ester dehydrase-isomerase"/>
    <property type="match status" value="2"/>
</dbReference>
<dbReference type="InterPro" id="IPR003703">
    <property type="entry name" value="Acyl_CoA_thio"/>
</dbReference>
<keyword evidence="7" id="KW-1185">Reference proteome</keyword>
<name>A0ABR2ISC4_9PEZI</name>
<feature type="domain" description="Acyl-CoA thioesterase-like N-terminal HotDog" evidence="4">
    <location>
        <begin position="34"/>
        <end position="109"/>
    </location>
</feature>
<evidence type="ECO:0000256" key="3">
    <source>
        <dbReference type="SAM" id="MobiDB-lite"/>
    </source>
</evidence>
<dbReference type="Pfam" id="PF20789">
    <property type="entry name" value="4HBT_3C"/>
    <property type="match status" value="1"/>
</dbReference>
<organism evidence="6 7">
    <name type="scientific">Apiospora arundinis</name>
    <dbReference type="NCBI Taxonomy" id="335852"/>
    <lineage>
        <taxon>Eukaryota</taxon>
        <taxon>Fungi</taxon>
        <taxon>Dikarya</taxon>
        <taxon>Ascomycota</taxon>
        <taxon>Pezizomycotina</taxon>
        <taxon>Sordariomycetes</taxon>
        <taxon>Xylariomycetidae</taxon>
        <taxon>Amphisphaeriales</taxon>
        <taxon>Apiosporaceae</taxon>
        <taxon>Apiospora</taxon>
    </lineage>
</organism>
<feature type="domain" description="Acyl-CoA thioesterase-like C-terminal" evidence="5">
    <location>
        <begin position="170"/>
        <end position="299"/>
    </location>
</feature>
<evidence type="ECO:0000313" key="6">
    <source>
        <dbReference type="EMBL" id="KAK8867489.1"/>
    </source>
</evidence>